<dbReference type="SUPFAM" id="SSF57716">
    <property type="entry name" value="Glucocorticoid receptor-like (DNA-binding domain)"/>
    <property type="match status" value="1"/>
</dbReference>
<evidence type="ECO:0000256" key="1">
    <source>
        <dbReference type="ARBA" id="ARBA00004123"/>
    </source>
</evidence>
<dbReference type="EMBL" id="LWCA01000073">
    <property type="protein sequence ID" value="OAF71186.1"/>
    <property type="molecule type" value="Genomic_DNA"/>
</dbReference>
<gene>
    <name evidence="13" type="ORF">A3Q56_01074</name>
</gene>
<dbReference type="Gene3D" id="3.30.50.10">
    <property type="entry name" value="Erythroid Transcription Factor GATA-1, subunit A"/>
    <property type="match status" value="1"/>
</dbReference>
<keyword evidence="9 10" id="KW-0539">Nucleus</keyword>
<dbReference type="Gene3D" id="1.10.565.10">
    <property type="entry name" value="Retinoid X Receptor"/>
    <property type="match status" value="1"/>
</dbReference>
<dbReference type="SUPFAM" id="SSF48508">
    <property type="entry name" value="Nuclear receptor ligand-binding domain"/>
    <property type="match status" value="1"/>
</dbReference>
<evidence type="ECO:0000259" key="12">
    <source>
        <dbReference type="PROSITE" id="PS51843"/>
    </source>
</evidence>
<evidence type="ECO:0000256" key="9">
    <source>
        <dbReference type="ARBA" id="ARBA00023242"/>
    </source>
</evidence>
<dbReference type="InterPro" id="IPR000536">
    <property type="entry name" value="Nucl_hrmn_rcpt_lig-bd"/>
</dbReference>
<reference evidence="13 14" key="1">
    <citation type="submission" date="2016-04" db="EMBL/GenBank/DDBJ databases">
        <title>The genome of Intoshia linei affirms orthonectids as highly simplified spiralians.</title>
        <authorList>
            <person name="Mikhailov K.V."/>
            <person name="Slusarev G.S."/>
            <person name="Nikitin M.A."/>
            <person name="Logacheva M.D."/>
            <person name="Penin A."/>
            <person name="Aleoshin V."/>
            <person name="Panchin Y.V."/>
        </authorList>
    </citation>
    <scope>NUCLEOTIDE SEQUENCE [LARGE SCALE GENOMIC DNA]</scope>
    <source>
        <strain evidence="13">Intl2013</strain>
        <tissue evidence="13">Whole animal</tissue>
    </source>
</reference>
<dbReference type="SMART" id="SM00430">
    <property type="entry name" value="HOLI"/>
    <property type="match status" value="1"/>
</dbReference>
<proteinExistence type="inferred from homology"/>
<keyword evidence="8 10" id="KW-0675">Receptor</keyword>
<dbReference type="PANTHER" id="PTHR45805:SF10">
    <property type="entry name" value="ECDYSONE-INDUCED PROTEIN 78C"/>
    <property type="match status" value="1"/>
</dbReference>
<dbReference type="PRINTS" id="PR00398">
    <property type="entry name" value="STRDHORMONER"/>
</dbReference>
<dbReference type="InterPro" id="IPR001723">
    <property type="entry name" value="Nuclear_hrmn_rcpt"/>
</dbReference>
<keyword evidence="7 10" id="KW-0804">Transcription</keyword>
<sequence>MIMNNLLPANVNIKLDSSYCIKLESVSSIAISKNFVSCRVCGDKASGFHYGVTSCEGCKGFFRRSIQKQIEYKCLRDGKCLVIRLNRNRCQYCRFKKCLAVGMSKDSVRYGRIPKKIKEQITRNNMGNEGYMKHDITSSLTESRHLAIYDVILTISQAHHAFCCTTESRIRDIRNKNIENIKIVNNFNTEIPTMQDKIIFFQQYATSVNNMTHGIIESAKRTPDFNKLPQDVQLNLLKSSFFEIWLTQMSPLFRMRTDALFFNDGSFIPRSYLEEIFNTDVVSNMFAFSTGFTDLNLNDTEVGIFCAILLTSQSTENIHNLKLLRYLQDKLTDALKLQLGRTHPNDPDFYDDLMIRLRDLRAINVIQHNCLDWFRTKETAKILRIPELFRELNDIPSINDNECQLSDII</sequence>
<comment type="caution">
    <text evidence="13">The sequence shown here is derived from an EMBL/GenBank/DDBJ whole genome shotgun (WGS) entry which is preliminary data.</text>
</comment>
<dbReference type="PROSITE" id="PS00031">
    <property type="entry name" value="NUCLEAR_REC_DBD_1"/>
    <property type="match status" value="1"/>
</dbReference>
<dbReference type="InterPro" id="IPR035500">
    <property type="entry name" value="NHR-like_dom_sf"/>
</dbReference>
<dbReference type="SMART" id="SM00399">
    <property type="entry name" value="ZnF_C4"/>
    <property type="match status" value="1"/>
</dbReference>
<dbReference type="Pfam" id="PF00104">
    <property type="entry name" value="Hormone_recep"/>
    <property type="match status" value="1"/>
</dbReference>
<dbReference type="Proteomes" id="UP000078046">
    <property type="component" value="Unassembled WGS sequence"/>
</dbReference>
<organism evidence="13 14">
    <name type="scientific">Intoshia linei</name>
    <dbReference type="NCBI Taxonomy" id="1819745"/>
    <lineage>
        <taxon>Eukaryota</taxon>
        <taxon>Metazoa</taxon>
        <taxon>Spiralia</taxon>
        <taxon>Lophotrochozoa</taxon>
        <taxon>Mesozoa</taxon>
        <taxon>Orthonectida</taxon>
        <taxon>Rhopaluridae</taxon>
        <taxon>Intoshia</taxon>
    </lineage>
</organism>
<evidence type="ECO:0000256" key="7">
    <source>
        <dbReference type="ARBA" id="ARBA00023163"/>
    </source>
</evidence>
<keyword evidence="14" id="KW-1185">Reference proteome</keyword>
<dbReference type="Pfam" id="PF00105">
    <property type="entry name" value="zf-C4"/>
    <property type="match status" value="1"/>
</dbReference>
<dbReference type="PANTHER" id="PTHR45805">
    <property type="entry name" value="NUCLEAR HORMONE RECEPTOR HR3-RELATED"/>
    <property type="match status" value="1"/>
</dbReference>
<dbReference type="GO" id="GO:0003700">
    <property type="term" value="F:DNA-binding transcription factor activity"/>
    <property type="evidence" value="ECO:0007669"/>
    <property type="project" value="InterPro"/>
</dbReference>
<evidence type="ECO:0000256" key="3">
    <source>
        <dbReference type="ARBA" id="ARBA00022771"/>
    </source>
</evidence>
<dbReference type="AlphaFoldDB" id="A0A177BAB3"/>
<feature type="domain" description="Nuclear receptor" evidence="11">
    <location>
        <begin position="35"/>
        <end position="110"/>
    </location>
</feature>
<keyword evidence="6 10" id="KW-0238">DNA-binding</keyword>
<evidence type="ECO:0000256" key="5">
    <source>
        <dbReference type="ARBA" id="ARBA00023015"/>
    </source>
</evidence>
<dbReference type="InterPro" id="IPR013088">
    <property type="entry name" value="Znf_NHR/GATA"/>
</dbReference>
<comment type="similarity">
    <text evidence="10">Belongs to the nuclear hormone receptor family.</text>
</comment>
<comment type="subcellular location">
    <subcellularLocation>
        <location evidence="1 10">Nucleus</location>
    </subcellularLocation>
</comment>
<evidence type="ECO:0000313" key="14">
    <source>
        <dbReference type="Proteomes" id="UP000078046"/>
    </source>
</evidence>
<dbReference type="GO" id="GO:0008270">
    <property type="term" value="F:zinc ion binding"/>
    <property type="evidence" value="ECO:0007669"/>
    <property type="project" value="UniProtKB-KW"/>
</dbReference>
<evidence type="ECO:0000256" key="8">
    <source>
        <dbReference type="ARBA" id="ARBA00023170"/>
    </source>
</evidence>
<dbReference type="OrthoDB" id="5771769at2759"/>
<name>A0A177BAB3_9BILA</name>
<dbReference type="PRINTS" id="PR00047">
    <property type="entry name" value="STROIDFINGER"/>
</dbReference>
<dbReference type="PROSITE" id="PS51030">
    <property type="entry name" value="NUCLEAR_REC_DBD_2"/>
    <property type="match status" value="1"/>
</dbReference>
<evidence type="ECO:0000256" key="4">
    <source>
        <dbReference type="ARBA" id="ARBA00022833"/>
    </source>
</evidence>
<feature type="domain" description="NR LBD" evidence="12">
    <location>
        <begin position="147"/>
        <end position="393"/>
    </location>
</feature>
<dbReference type="InterPro" id="IPR001628">
    <property type="entry name" value="Znf_hrmn_rcpt"/>
</dbReference>
<evidence type="ECO:0000256" key="6">
    <source>
        <dbReference type="ARBA" id="ARBA00023125"/>
    </source>
</evidence>
<dbReference type="CDD" id="cd07165">
    <property type="entry name" value="NR_DBD_DmE78_like"/>
    <property type="match status" value="1"/>
</dbReference>
<evidence type="ECO:0000256" key="2">
    <source>
        <dbReference type="ARBA" id="ARBA00022723"/>
    </source>
</evidence>
<keyword evidence="2 10" id="KW-0479">Metal-binding</keyword>
<evidence type="ECO:0000256" key="10">
    <source>
        <dbReference type="RuleBase" id="RU004334"/>
    </source>
</evidence>
<protein>
    <submittedName>
        <fullName evidence="13">Nuclear receptor subfamily 1 group C member 1</fullName>
    </submittedName>
</protein>
<evidence type="ECO:0000313" key="13">
    <source>
        <dbReference type="EMBL" id="OAF71186.1"/>
    </source>
</evidence>
<dbReference type="GO" id="GO:0043565">
    <property type="term" value="F:sequence-specific DNA binding"/>
    <property type="evidence" value="ECO:0007669"/>
    <property type="project" value="InterPro"/>
</dbReference>
<accession>A0A177BAB3</accession>
<evidence type="ECO:0000259" key="11">
    <source>
        <dbReference type="PROSITE" id="PS51030"/>
    </source>
</evidence>
<keyword evidence="4 10" id="KW-0862">Zinc</keyword>
<keyword evidence="5 10" id="KW-0805">Transcription regulation</keyword>
<keyword evidence="3 10" id="KW-0863">Zinc-finger</keyword>
<dbReference type="GO" id="GO:0005634">
    <property type="term" value="C:nucleus"/>
    <property type="evidence" value="ECO:0007669"/>
    <property type="project" value="UniProtKB-SubCell"/>
</dbReference>
<dbReference type="PROSITE" id="PS51843">
    <property type="entry name" value="NR_LBD"/>
    <property type="match status" value="1"/>
</dbReference>
<dbReference type="FunFam" id="3.30.50.10:FF:000056">
    <property type="entry name" value="Peroxisome proliferator-activated receptor gamma"/>
    <property type="match status" value="1"/>
</dbReference>